<feature type="domain" description="Retrovirus-related Pol polyprotein from transposon TNT 1-94-like beta-barrel" evidence="1">
    <location>
        <begin position="279"/>
        <end position="359"/>
    </location>
</feature>
<reference evidence="2" key="1">
    <citation type="journal article" date="2014" name="Nat. Commun.">
        <title>The emerging biofuel crop Camelina sativa retains a highly undifferentiated hexaploid genome structure.</title>
        <authorList>
            <person name="Kagale S."/>
            <person name="Koh C."/>
            <person name="Nixon J."/>
            <person name="Bollina V."/>
            <person name="Clarke W.E."/>
            <person name="Tuteja R."/>
            <person name="Spillane C."/>
            <person name="Robinson S.J."/>
            <person name="Links M.G."/>
            <person name="Clarke C."/>
            <person name="Higgins E.E."/>
            <person name="Huebert T."/>
            <person name="Sharpe A.G."/>
            <person name="Parkin I.A."/>
        </authorList>
    </citation>
    <scope>NUCLEOTIDE SEQUENCE [LARGE SCALE GENOMIC DNA]</scope>
    <source>
        <strain evidence="2">cv. DH55</strain>
    </source>
</reference>
<gene>
    <name evidence="3" type="primary">LOC104754068</name>
</gene>
<reference evidence="3" key="2">
    <citation type="submission" date="2025-08" db="UniProtKB">
        <authorList>
            <consortium name="RefSeq"/>
        </authorList>
    </citation>
    <scope>IDENTIFICATION</scope>
    <source>
        <tissue evidence="3">Leaf</tissue>
    </source>
</reference>
<dbReference type="Pfam" id="PF22936">
    <property type="entry name" value="Pol_BBD"/>
    <property type="match status" value="1"/>
</dbReference>
<sequence length="416" mass="46286">MGDESNPPPRTKDLGSPSIQCPMLTSINYTVWSIRMRVTLRVSEVWETIDPGSTDQKMNDVATALLFQSIPESLILQVGDQGSAKTLWEAIRARHQGAERGKEAILQTLLADLDRVTMNDTDSVDDFAGKISGLALQSASLGEIIDESKLGRRPGVKTKQNLCFQIQTIKETMVDIKETEEAITEEVMVEEEAVEEDMVVVDMVEVVLVVVTTVEIVLAEAGDEEGHYASSCQAKEVAHQETNLNETHEADALYVHEVVFLNEDKVFPKNYDTNNESIWYLDNGASNHMTGNKEFFSSLDTSIRGKVKLGDGSFVNIVGKGSIVFVGKTGERRSLKEIYYISDLKHNIISLGQATEFGCEVNMKGNMLTLSDPAGRLLVRVTRSSNHLYKTPMEVEYPKCLYIQDNDTTLTWHARL</sequence>
<evidence type="ECO:0000313" key="2">
    <source>
        <dbReference type="Proteomes" id="UP000694864"/>
    </source>
</evidence>
<organism evidence="2 3">
    <name type="scientific">Camelina sativa</name>
    <name type="common">False flax</name>
    <name type="synonym">Myagrum sativum</name>
    <dbReference type="NCBI Taxonomy" id="90675"/>
    <lineage>
        <taxon>Eukaryota</taxon>
        <taxon>Viridiplantae</taxon>
        <taxon>Streptophyta</taxon>
        <taxon>Embryophyta</taxon>
        <taxon>Tracheophyta</taxon>
        <taxon>Spermatophyta</taxon>
        <taxon>Magnoliopsida</taxon>
        <taxon>eudicotyledons</taxon>
        <taxon>Gunneridae</taxon>
        <taxon>Pentapetalae</taxon>
        <taxon>rosids</taxon>
        <taxon>malvids</taxon>
        <taxon>Brassicales</taxon>
        <taxon>Brassicaceae</taxon>
        <taxon>Camelineae</taxon>
        <taxon>Camelina</taxon>
    </lineage>
</organism>
<accession>A0ABM0WQ36</accession>
<dbReference type="Pfam" id="PF14223">
    <property type="entry name" value="Retrotran_gag_2"/>
    <property type="match status" value="1"/>
</dbReference>
<dbReference type="PANTHER" id="PTHR35317">
    <property type="entry name" value="OS04G0629600 PROTEIN"/>
    <property type="match status" value="1"/>
</dbReference>
<dbReference type="Proteomes" id="UP000694864">
    <property type="component" value="Chromosome 2"/>
</dbReference>
<dbReference type="PANTHER" id="PTHR35317:SF44">
    <property type="entry name" value="RNA-DIRECTED DNA POLYMERASE"/>
    <property type="match status" value="1"/>
</dbReference>
<keyword evidence="2" id="KW-1185">Reference proteome</keyword>
<dbReference type="GeneID" id="104754068"/>
<evidence type="ECO:0000313" key="3">
    <source>
        <dbReference type="RefSeq" id="XP_010474532.1"/>
    </source>
</evidence>
<proteinExistence type="predicted"/>
<name>A0ABM0WQ36_CAMSA</name>
<evidence type="ECO:0000259" key="1">
    <source>
        <dbReference type="Pfam" id="PF22936"/>
    </source>
</evidence>
<protein>
    <submittedName>
        <fullName evidence="3">Uncharacterized protein LOC104754068</fullName>
    </submittedName>
</protein>
<dbReference type="InterPro" id="IPR054722">
    <property type="entry name" value="PolX-like_BBD"/>
</dbReference>
<dbReference type="RefSeq" id="XP_010474532.1">
    <property type="nucleotide sequence ID" value="XM_010476230.1"/>
</dbReference>